<dbReference type="OrthoDB" id="9815506at2"/>
<keyword evidence="2" id="KW-0012">Acyltransferase</keyword>
<dbReference type="InterPro" id="IPR016039">
    <property type="entry name" value="Thiolase-like"/>
</dbReference>
<dbReference type="GO" id="GO:0004315">
    <property type="term" value="F:3-oxoacyl-[acyl-carrier-protein] synthase activity"/>
    <property type="evidence" value="ECO:0007669"/>
    <property type="project" value="InterPro"/>
</dbReference>
<dbReference type="PANTHER" id="PTHR34069:SF2">
    <property type="entry name" value="BETA-KETOACYL-[ACYL-CARRIER-PROTEIN] SYNTHASE III"/>
    <property type="match status" value="1"/>
</dbReference>
<keyword evidence="6" id="KW-1185">Reference proteome</keyword>
<dbReference type="Pfam" id="PF08541">
    <property type="entry name" value="ACP_syn_III_C"/>
    <property type="match status" value="1"/>
</dbReference>
<keyword evidence="1" id="KW-0808">Transferase</keyword>
<proteinExistence type="predicted"/>
<dbReference type="PANTHER" id="PTHR34069">
    <property type="entry name" value="3-OXOACYL-[ACYL-CARRIER-PROTEIN] SYNTHASE 3"/>
    <property type="match status" value="1"/>
</dbReference>
<organism evidence="5 6">
    <name type="scientific">Pseudidiomarina aquimaris</name>
    <dbReference type="NCBI Taxonomy" id="641841"/>
    <lineage>
        <taxon>Bacteria</taxon>
        <taxon>Pseudomonadati</taxon>
        <taxon>Pseudomonadota</taxon>
        <taxon>Gammaproteobacteria</taxon>
        <taxon>Alteromonadales</taxon>
        <taxon>Idiomarinaceae</taxon>
        <taxon>Pseudidiomarina</taxon>
    </lineage>
</organism>
<evidence type="ECO:0000313" key="6">
    <source>
        <dbReference type="Proteomes" id="UP000286678"/>
    </source>
</evidence>
<feature type="domain" description="Beta-ketoacyl-[acyl-carrier-protein] synthase III N-terminal" evidence="4">
    <location>
        <begin position="123"/>
        <end position="200"/>
    </location>
</feature>
<dbReference type="GO" id="GO:0006633">
    <property type="term" value="P:fatty acid biosynthetic process"/>
    <property type="evidence" value="ECO:0007669"/>
    <property type="project" value="InterPro"/>
</dbReference>
<gene>
    <name evidence="5" type="ORF">CWE21_10690</name>
</gene>
<accession>A0A432XD40</accession>
<name>A0A432XD40_9GAMM</name>
<reference evidence="6" key="1">
    <citation type="journal article" date="2018" name="Front. Microbiol.">
        <title>Genome-Based Analysis Reveals the Taxonomy and Diversity of the Family Idiomarinaceae.</title>
        <authorList>
            <person name="Liu Y."/>
            <person name="Lai Q."/>
            <person name="Shao Z."/>
        </authorList>
    </citation>
    <scope>NUCLEOTIDE SEQUENCE [LARGE SCALE GENOMIC DNA]</scope>
    <source>
        <strain evidence="6">SW15</strain>
    </source>
</reference>
<evidence type="ECO:0000259" key="3">
    <source>
        <dbReference type="Pfam" id="PF08541"/>
    </source>
</evidence>
<sequence>MGDTRLIDEPKVRITSGTSIVGVVSCVPEINVGNDYFLDRFSSEEISDVSKMTGVQSRRRAPNGVRTEDLCFAAANTLLDKLGWERSSVDAIIFMSQTPSHVLPATACKLQSQLELSSSCIAFDVNLGCSAYPYGVWLCSSLINGESLKRVLLLVGDTISSISDPNDRATAMLFGDAGTATAIEYTDSSSESVFVLGSDGSGAANLIVPNSPIYGNVSLDTRLKERDMDKLYMDGGAIFNFTLKRVPALVNSLLTAANGSLDEFDGFLFHQANKFMLNHLCKKSRLPLDKVPMNIEEFGNTSSASIPLLMTTRMQSELSQRRNHIAMFGFGVGYSWGAASVDIGPLKCVETIEL</sequence>
<dbReference type="CDD" id="cd00830">
    <property type="entry name" value="KAS_III"/>
    <property type="match status" value="1"/>
</dbReference>
<dbReference type="PROSITE" id="PS51257">
    <property type="entry name" value="PROKAR_LIPOPROTEIN"/>
    <property type="match status" value="1"/>
</dbReference>
<dbReference type="AlphaFoldDB" id="A0A432XD40"/>
<evidence type="ECO:0000256" key="2">
    <source>
        <dbReference type="ARBA" id="ARBA00023315"/>
    </source>
</evidence>
<protein>
    <submittedName>
        <fullName evidence="5">Ketoacyl-ACP synthase III</fullName>
    </submittedName>
</protein>
<dbReference type="Gene3D" id="3.40.47.10">
    <property type="match status" value="1"/>
</dbReference>
<dbReference type="EMBL" id="PIPT01000008">
    <property type="protein sequence ID" value="RUO46615.1"/>
    <property type="molecule type" value="Genomic_DNA"/>
</dbReference>
<dbReference type="Pfam" id="PF08545">
    <property type="entry name" value="ACP_syn_III"/>
    <property type="match status" value="1"/>
</dbReference>
<dbReference type="InterPro" id="IPR013751">
    <property type="entry name" value="ACP_syn_III_N"/>
</dbReference>
<dbReference type="Proteomes" id="UP000286678">
    <property type="component" value="Unassembled WGS sequence"/>
</dbReference>
<feature type="domain" description="Beta-ketoacyl-[acyl-carrier-protein] synthase III C-terminal" evidence="3">
    <location>
        <begin position="254"/>
        <end position="342"/>
    </location>
</feature>
<evidence type="ECO:0000313" key="5">
    <source>
        <dbReference type="EMBL" id="RUO46615.1"/>
    </source>
</evidence>
<evidence type="ECO:0000256" key="1">
    <source>
        <dbReference type="ARBA" id="ARBA00022679"/>
    </source>
</evidence>
<dbReference type="GO" id="GO:0044550">
    <property type="term" value="P:secondary metabolite biosynthetic process"/>
    <property type="evidence" value="ECO:0007669"/>
    <property type="project" value="TreeGrafter"/>
</dbReference>
<evidence type="ECO:0000259" key="4">
    <source>
        <dbReference type="Pfam" id="PF08545"/>
    </source>
</evidence>
<dbReference type="SUPFAM" id="SSF53901">
    <property type="entry name" value="Thiolase-like"/>
    <property type="match status" value="1"/>
</dbReference>
<comment type="caution">
    <text evidence="5">The sequence shown here is derived from an EMBL/GenBank/DDBJ whole genome shotgun (WGS) entry which is preliminary data.</text>
</comment>
<dbReference type="InterPro" id="IPR013747">
    <property type="entry name" value="ACP_syn_III_C"/>
</dbReference>